<organism evidence="1 2">
    <name type="scientific">Embleya scabrispora</name>
    <dbReference type="NCBI Taxonomy" id="159449"/>
    <lineage>
        <taxon>Bacteria</taxon>
        <taxon>Bacillati</taxon>
        <taxon>Actinomycetota</taxon>
        <taxon>Actinomycetes</taxon>
        <taxon>Kitasatosporales</taxon>
        <taxon>Streptomycetaceae</taxon>
        <taxon>Embleya</taxon>
    </lineage>
</organism>
<keyword evidence="2" id="KW-1185">Reference proteome</keyword>
<dbReference type="PANTHER" id="PTHR35526">
    <property type="entry name" value="ANTI-SIGMA-F FACTOR RSBW-RELATED"/>
    <property type="match status" value="1"/>
</dbReference>
<gene>
    <name evidence="1" type="ORF">B4N89_10215</name>
</gene>
<proteinExistence type="predicted"/>
<dbReference type="Proteomes" id="UP000190037">
    <property type="component" value="Unassembled WGS sequence"/>
</dbReference>
<dbReference type="OrthoDB" id="4140137at2"/>
<evidence type="ECO:0000313" key="1">
    <source>
        <dbReference type="EMBL" id="OPC81271.1"/>
    </source>
</evidence>
<dbReference type="InterPro" id="IPR036890">
    <property type="entry name" value="HATPase_C_sf"/>
</dbReference>
<dbReference type="InterPro" id="IPR050267">
    <property type="entry name" value="Anti-sigma-factor_SerPK"/>
</dbReference>
<dbReference type="AlphaFoldDB" id="A0A1T3NX86"/>
<protein>
    <recommendedName>
        <fullName evidence="3">Histidine kinase/HSP90-like ATPase domain-containing protein</fullName>
    </recommendedName>
</protein>
<name>A0A1T3NX86_9ACTN</name>
<comment type="caution">
    <text evidence="1">The sequence shown here is derived from an EMBL/GenBank/DDBJ whole genome shotgun (WGS) entry which is preliminary data.</text>
</comment>
<dbReference type="Gene3D" id="3.30.565.10">
    <property type="entry name" value="Histidine kinase-like ATPase, C-terminal domain"/>
    <property type="match status" value="1"/>
</dbReference>
<accession>A0A1T3NX86</accession>
<dbReference type="RefSeq" id="WP_078975575.1">
    <property type="nucleotide sequence ID" value="NZ_MWQN01000001.1"/>
</dbReference>
<sequence>MADWNLLELTDEATLCASELATNAVLHAMMPDQLTWLGRTFTVRLLFWPKRAMAIEVRDSDPRPPVMPDRRVLQPSLSVPHRIGDSLRGLRMVEATSDFMSWGPLGIGGKTVWCRFDLEPRGLARPFRMTGNP</sequence>
<reference evidence="1 2" key="1">
    <citation type="submission" date="2017-03" db="EMBL/GenBank/DDBJ databases">
        <title>Draft genome sequence of Streptomyces scabrisporus NF3, endophyte isolated from Amphipterygium adstringens.</title>
        <authorList>
            <person name="Vazquez M."/>
            <person name="Ceapa C.D."/>
            <person name="Rodriguez Luna D."/>
            <person name="Sanchez Esquivel S."/>
        </authorList>
    </citation>
    <scope>NUCLEOTIDE SEQUENCE [LARGE SCALE GENOMIC DNA]</scope>
    <source>
        <strain evidence="1 2">NF3</strain>
    </source>
</reference>
<dbReference type="EMBL" id="MWQN01000001">
    <property type="protein sequence ID" value="OPC81271.1"/>
    <property type="molecule type" value="Genomic_DNA"/>
</dbReference>
<evidence type="ECO:0008006" key="3">
    <source>
        <dbReference type="Google" id="ProtNLM"/>
    </source>
</evidence>
<evidence type="ECO:0000313" key="2">
    <source>
        <dbReference type="Proteomes" id="UP000190037"/>
    </source>
</evidence>
<dbReference type="PANTHER" id="PTHR35526:SF3">
    <property type="entry name" value="ANTI-SIGMA-F FACTOR RSBW"/>
    <property type="match status" value="1"/>
</dbReference>
<dbReference type="STRING" id="159449.B4N89_10215"/>
<dbReference type="CDD" id="cd16936">
    <property type="entry name" value="HATPase_RsbW-like"/>
    <property type="match status" value="1"/>
</dbReference>